<dbReference type="Proteomes" id="UP001165960">
    <property type="component" value="Unassembled WGS sequence"/>
</dbReference>
<reference evidence="1" key="1">
    <citation type="submission" date="2022-04" db="EMBL/GenBank/DDBJ databases">
        <title>Genome of the entomopathogenic fungus Entomophthora muscae.</title>
        <authorList>
            <person name="Elya C."/>
            <person name="Lovett B.R."/>
            <person name="Lee E."/>
            <person name="Macias A.M."/>
            <person name="Hajek A.E."/>
            <person name="De Bivort B.L."/>
            <person name="Kasson M.T."/>
            <person name="De Fine Licht H.H."/>
            <person name="Stajich J.E."/>
        </authorList>
    </citation>
    <scope>NUCLEOTIDE SEQUENCE</scope>
    <source>
        <strain evidence="1">Berkeley</strain>
    </source>
</reference>
<accession>A0ACC2SAW2</accession>
<sequence>MSNEPEFKVPSIPEFKILQEEEDSKNSSSNNLVTQRNLLSPYSGKALQQSRPLREVNPSSLEPSVFPLPNGPQVAQSKSKVRSKVALEPGCSPLDWARLISSGKDLRGCTPLGRYTLDDLKPHNTEDDAWCAINGKVYNITAYMKFHPGGKKQLLKGAGKDATSLYNKVHPWVNADSLLGPCFLGFLEY</sequence>
<dbReference type="EMBL" id="QTSX02005685">
    <property type="protein sequence ID" value="KAJ9059438.1"/>
    <property type="molecule type" value="Genomic_DNA"/>
</dbReference>
<name>A0ACC2SAW2_9FUNG</name>
<evidence type="ECO:0000313" key="1">
    <source>
        <dbReference type="EMBL" id="KAJ9059438.1"/>
    </source>
</evidence>
<evidence type="ECO:0000313" key="2">
    <source>
        <dbReference type="Proteomes" id="UP001165960"/>
    </source>
</evidence>
<proteinExistence type="predicted"/>
<gene>
    <name evidence="1" type="ORF">DSO57_1002434</name>
</gene>
<protein>
    <submittedName>
        <fullName evidence="1">Uncharacterized protein</fullName>
    </submittedName>
</protein>
<comment type="caution">
    <text evidence="1">The sequence shown here is derived from an EMBL/GenBank/DDBJ whole genome shotgun (WGS) entry which is preliminary data.</text>
</comment>
<keyword evidence="2" id="KW-1185">Reference proteome</keyword>
<organism evidence="1 2">
    <name type="scientific">Entomophthora muscae</name>
    <dbReference type="NCBI Taxonomy" id="34485"/>
    <lineage>
        <taxon>Eukaryota</taxon>
        <taxon>Fungi</taxon>
        <taxon>Fungi incertae sedis</taxon>
        <taxon>Zoopagomycota</taxon>
        <taxon>Entomophthoromycotina</taxon>
        <taxon>Entomophthoromycetes</taxon>
        <taxon>Entomophthorales</taxon>
        <taxon>Entomophthoraceae</taxon>
        <taxon>Entomophthora</taxon>
    </lineage>
</organism>